<dbReference type="SUPFAM" id="SSF54928">
    <property type="entry name" value="RNA-binding domain, RBD"/>
    <property type="match status" value="1"/>
</dbReference>
<evidence type="ECO:0000313" key="4">
    <source>
        <dbReference type="EMBL" id="KAK6737213.1"/>
    </source>
</evidence>
<dbReference type="PROSITE" id="PS50181">
    <property type="entry name" value="FBOX"/>
    <property type="match status" value="1"/>
</dbReference>
<sequence>MDFGSSFGATGQNAFFANRTPQRKFTLNSSKLFETTMEVPAAIPKGRFSKENKENSIWEHIDTSTMFKALRRLHGQNLECRGLNDMSEAFQSFVTRARFFSVGKLRRTWSHSAAEFIKYRRLLPMLLAGGQNFDSGETDDFDASLAFHAKSKEDRKIIVTNVSPRITPSQLQSFFSQFGKVSHCSLPREDRRHTMFGTLPRFQKNCGTAVITFKKAEDAEKAKRASPEELKFYEQTMVVSAYVSRRKGGKGVVLADDSKEEAFALSRASSSQSLASTTMSSSGIEGCSLDDLPPRGLERIAAYLSVNDSIRMERVSKRCMEASMKSWALIPRIVLSRDCEGFGKSNPFRNHHLKAILRRCGVHLKSLDISGIVHLLDEKALEMIASSCPSLEELDLSGVRASWESLGELSDALPSLRKLTYRDMANASDKAFWYLIKGCGRSLRFLDIRGSRRLHGRCFRLLGSELEQLYLDGSTHVDEMAFEDLCINAGSLKELRINDCYKVTDENLSMISRTMPDLRVFTLCGDRFEKLTTAGLSHICHMSSLVELALDYNSLVDDAFVIKISEVLTSLKTLSLANAGSDLSITTTGLRAISHLKDLEQLDLSSLAALRSGVLLEIVYSCRSLSLLQLRNCVYLSDEGVKGLAKMKNIRHLDLSGSILVTNEAVQEFIKGFPQQDKSDPVTIVVGGTAAVSSRLSVRGSRVVVDLSDYTTVFVMPDRQPSSFRIGTGSDDDASDDEFESLTAQRSFYIDAVCGEDDSPIEDEGQLQEWAEREARNLGLIGK</sequence>
<evidence type="ECO:0008006" key="6">
    <source>
        <dbReference type="Google" id="ProtNLM"/>
    </source>
</evidence>
<dbReference type="InterPro" id="IPR012677">
    <property type="entry name" value="Nucleotide-bd_a/b_plait_sf"/>
</dbReference>
<feature type="domain" description="RRM" evidence="2">
    <location>
        <begin position="155"/>
        <end position="244"/>
    </location>
</feature>
<proteinExistence type="predicted"/>
<dbReference type="Gene3D" id="3.80.10.10">
    <property type="entry name" value="Ribonuclease Inhibitor"/>
    <property type="match status" value="3"/>
</dbReference>
<dbReference type="InterPro" id="IPR001810">
    <property type="entry name" value="F-box_dom"/>
</dbReference>
<dbReference type="Pfam" id="PF00076">
    <property type="entry name" value="RRM_1"/>
    <property type="match status" value="1"/>
</dbReference>
<evidence type="ECO:0000259" key="2">
    <source>
        <dbReference type="PROSITE" id="PS50102"/>
    </source>
</evidence>
<evidence type="ECO:0000256" key="1">
    <source>
        <dbReference type="PROSITE-ProRule" id="PRU00176"/>
    </source>
</evidence>
<organism evidence="4 5">
    <name type="scientific">Necator americanus</name>
    <name type="common">Human hookworm</name>
    <dbReference type="NCBI Taxonomy" id="51031"/>
    <lineage>
        <taxon>Eukaryota</taxon>
        <taxon>Metazoa</taxon>
        <taxon>Ecdysozoa</taxon>
        <taxon>Nematoda</taxon>
        <taxon>Chromadorea</taxon>
        <taxon>Rhabditida</taxon>
        <taxon>Rhabditina</taxon>
        <taxon>Rhabditomorpha</taxon>
        <taxon>Strongyloidea</taxon>
        <taxon>Ancylostomatidae</taxon>
        <taxon>Bunostominae</taxon>
        <taxon>Necator</taxon>
    </lineage>
</organism>
<protein>
    <recommendedName>
        <fullName evidence="6">Leucine Rich repeat-containing domain protein</fullName>
    </recommendedName>
</protein>
<dbReference type="SUPFAM" id="SSF52047">
    <property type="entry name" value="RNI-like"/>
    <property type="match status" value="1"/>
</dbReference>
<dbReference type="PROSITE" id="PS50102">
    <property type="entry name" value="RRM"/>
    <property type="match status" value="1"/>
</dbReference>
<dbReference type="Proteomes" id="UP001303046">
    <property type="component" value="Unassembled WGS sequence"/>
</dbReference>
<dbReference type="SMART" id="SM00360">
    <property type="entry name" value="RRM"/>
    <property type="match status" value="1"/>
</dbReference>
<evidence type="ECO:0000313" key="5">
    <source>
        <dbReference type="Proteomes" id="UP001303046"/>
    </source>
</evidence>
<name>A0ABR1CHR8_NECAM</name>
<keyword evidence="1" id="KW-0694">RNA-binding</keyword>
<comment type="caution">
    <text evidence="4">The sequence shown here is derived from an EMBL/GenBank/DDBJ whole genome shotgun (WGS) entry which is preliminary data.</text>
</comment>
<dbReference type="CDD" id="cd00590">
    <property type="entry name" value="RRM_SF"/>
    <property type="match status" value="1"/>
</dbReference>
<accession>A0ABR1CHR8</accession>
<feature type="domain" description="F-box" evidence="3">
    <location>
        <begin position="286"/>
        <end position="318"/>
    </location>
</feature>
<dbReference type="InterPro" id="IPR035979">
    <property type="entry name" value="RBD_domain_sf"/>
</dbReference>
<keyword evidence="5" id="KW-1185">Reference proteome</keyword>
<reference evidence="4 5" key="1">
    <citation type="submission" date="2023-08" db="EMBL/GenBank/DDBJ databases">
        <title>A Necator americanus chromosomal reference genome.</title>
        <authorList>
            <person name="Ilik V."/>
            <person name="Petrzelkova K.J."/>
            <person name="Pardy F."/>
            <person name="Fuh T."/>
            <person name="Niatou-Singa F.S."/>
            <person name="Gouil Q."/>
            <person name="Baker L."/>
            <person name="Ritchie M.E."/>
            <person name="Jex A.R."/>
            <person name="Gazzola D."/>
            <person name="Li H."/>
            <person name="Toshio Fujiwara R."/>
            <person name="Zhan B."/>
            <person name="Aroian R.V."/>
            <person name="Pafco B."/>
            <person name="Schwarz E.M."/>
        </authorList>
    </citation>
    <scope>NUCLEOTIDE SEQUENCE [LARGE SCALE GENOMIC DNA]</scope>
    <source>
        <strain evidence="4 5">Aroian</strain>
        <tissue evidence="4">Whole animal</tissue>
    </source>
</reference>
<dbReference type="Pfam" id="PF25372">
    <property type="entry name" value="DUF7885"/>
    <property type="match status" value="1"/>
</dbReference>
<dbReference type="Gene3D" id="3.30.70.330">
    <property type="match status" value="1"/>
</dbReference>
<dbReference type="EMBL" id="JAVFWL010000002">
    <property type="protein sequence ID" value="KAK6737213.1"/>
    <property type="molecule type" value="Genomic_DNA"/>
</dbReference>
<dbReference type="InterPro" id="IPR032675">
    <property type="entry name" value="LRR_dom_sf"/>
</dbReference>
<dbReference type="InterPro" id="IPR006553">
    <property type="entry name" value="Leu-rich_rpt_Cys-con_subtyp"/>
</dbReference>
<dbReference type="SMART" id="SM00367">
    <property type="entry name" value="LRR_CC"/>
    <property type="match status" value="6"/>
</dbReference>
<evidence type="ECO:0000259" key="3">
    <source>
        <dbReference type="PROSITE" id="PS50181"/>
    </source>
</evidence>
<dbReference type="InterPro" id="IPR057207">
    <property type="entry name" value="FBXL15_LRR"/>
</dbReference>
<dbReference type="InterPro" id="IPR000504">
    <property type="entry name" value="RRM_dom"/>
</dbReference>
<dbReference type="PANTHER" id="PTHR13318">
    <property type="entry name" value="PARTNER OF PAIRED, ISOFORM B-RELATED"/>
    <property type="match status" value="1"/>
</dbReference>
<gene>
    <name evidence="4" type="primary">Necator_chrII.g7525</name>
    <name evidence="4" type="ORF">RB195_019731</name>
</gene>